<sequence length="129" mass="15022">MEARKGLDEGSQEEVRVDKKKTDMKTGRHTVRLFAVPSINVTALIIIQLNLNQVKFVTTYHYKSPCVVTEVEQEHKIPQNDLLMYATEVREMKDKRHFRMSDTHASVLKVVEVTDLLKRMVNFRLNDAH</sequence>
<reference evidence="2 3" key="1">
    <citation type="journal article" date="2021" name="Sci. Rep.">
        <title>Chromosome anchoring in Senegalese sole (Solea senegalensis) reveals sex-associated markers and genome rearrangements in flatfish.</title>
        <authorList>
            <person name="Guerrero-Cozar I."/>
            <person name="Gomez-Garrido J."/>
            <person name="Berbel C."/>
            <person name="Martinez-Blanch J.F."/>
            <person name="Alioto T."/>
            <person name="Claros M.G."/>
            <person name="Gagnaire P.A."/>
            <person name="Manchado M."/>
        </authorList>
    </citation>
    <scope>NUCLEOTIDE SEQUENCE [LARGE SCALE GENOMIC DNA]</scope>
    <source>
        <strain evidence="2">Sse05_10M</strain>
    </source>
</reference>
<keyword evidence="3" id="KW-1185">Reference proteome</keyword>
<protein>
    <submittedName>
        <fullName evidence="2">Uncharacterized protein</fullName>
    </submittedName>
</protein>
<dbReference type="AlphaFoldDB" id="A0AAV6SJE9"/>
<dbReference type="EMBL" id="JAGKHQ010000005">
    <property type="protein sequence ID" value="KAG7517065.1"/>
    <property type="molecule type" value="Genomic_DNA"/>
</dbReference>
<evidence type="ECO:0000313" key="2">
    <source>
        <dbReference type="EMBL" id="KAG7517065.1"/>
    </source>
</evidence>
<evidence type="ECO:0000313" key="3">
    <source>
        <dbReference type="Proteomes" id="UP000693946"/>
    </source>
</evidence>
<dbReference type="Proteomes" id="UP000693946">
    <property type="component" value="Linkage Group LG13"/>
</dbReference>
<gene>
    <name evidence="2" type="ORF">JOB18_048148</name>
</gene>
<name>A0AAV6SJE9_SOLSE</name>
<accession>A0AAV6SJE9</accession>
<feature type="region of interest" description="Disordered" evidence="1">
    <location>
        <begin position="1"/>
        <end position="22"/>
    </location>
</feature>
<evidence type="ECO:0000256" key="1">
    <source>
        <dbReference type="SAM" id="MobiDB-lite"/>
    </source>
</evidence>
<comment type="caution">
    <text evidence="2">The sequence shown here is derived from an EMBL/GenBank/DDBJ whole genome shotgun (WGS) entry which is preliminary data.</text>
</comment>
<proteinExistence type="predicted"/>
<organism evidence="2 3">
    <name type="scientific">Solea senegalensis</name>
    <name type="common">Senegalese sole</name>
    <dbReference type="NCBI Taxonomy" id="28829"/>
    <lineage>
        <taxon>Eukaryota</taxon>
        <taxon>Metazoa</taxon>
        <taxon>Chordata</taxon>
        <taxon>Craniata</taxon>
        <taxon>Vertebrata</taxon>
        <taxon>Euteleostomi</taxon>
        <taxon>Actinopterygii</taxon>
        <taxon>Neopterygii</taxon>
        <taxon>Teleostei</taxon>
        <taxon>Neoteleostei</taxon>
        <taxon>Acanthomorphata</taxon>
        <taxon>Carangaria</taxon>
        <taxon>Pleuronectiformes</taxon>
        <taxon>Pleuronectoidei</taxon>
        <taxon>Soleidae</taxon>
        <taxon>Solea</taxon>
    </lineage>
</organism>